<comment type="function">
    <text evidence="1 7">Hydrolyzes acetyl esters in homogalacturonan regions of pectin. In type I primary cell wall, galacturonic acid residues of pectin can be acetylated at the O-2 and O-3 positions. Decreasing the degree of acetylation of pectin gels in vitro alters their physical properties.</text>
</comment>
<evidence type="ECO:0000313" key="8">
    <source>
        <dbReference type="EMBL" id="KAK9169277.1"/>
    </source>
</evidence>
<dbReference type="Proteomes" id="UP001420932">
    <property type="component" value="Unassembled WGS sequence"/>
</dbReference>
<dbReference type="GO" id="GO:0003723">
    <property type="term" value="F:RNA binding"/>
    <property type="evidence" value="ECO:0007669"/>
    <property type="project" value="InterPro"/>
</dbReference>
<evidence type="ECO:0000256" key="5">
    <source>
        <dbReference type="ARBA" id="ARBA00022512"/>
    </source>
</evidence>
<comment type="caution">
    <text evidence="8">The sequence shown here is derived from an EMBL/GenBank/DDBJ whole genome shotgun (WGS) entry which is preliminary data.</text>
</comment>
<dbReference type="PANTHER" id="PTHR21562:SF5">
    <property type="entry name" value="PECTIN ACETYLESTERASE 12"/>
    <property type="match status" value="1"/>
</dbReference>
<protein>
    <recommendedName>
        <fullName evidence="7">Pectin acetylesterase</fullName>
        <ecNumber evidence="7">3.1.1.-</ecNumber>
    </recommendedName>
</protein>
<name>A0AAP0LFL4_9MAGN</name>
<dbReference type="PANTHER" id="PTHR21562">
    <property type="entry name" value="NOTUM-RELATED"/>
    <property type="match status" value="1"/>
</dbReference>
<dbReference type="GO" id="GO:0052793">
    <property type="term" value="F:pectin acetylesterase activity"/>
    <property type="evidence" value="ECO:0007669"/>
    <property type="project" value="TreeGrafter"/>
</dbReference>
<dbReference type="GO" id="GO:0071555">
    <property type="term" value="P:cell wall organization"/>
    <property type="evidence" value="ECO:0007669"/>
    <property type="project" value="UniProtKB-KW"/>
</dbReference>
<keyword evidence="7" id="KW-0961">Cell wall biogenesis/degradation</keyword>
<dbReference type="EMBL" id="JBBNAF010000001">
    <property type="protein sequence ID" value="KAK9169277.1"/>
    <property type="molecule type" value="Genomic_DNA"/>
</dbReference>
<comment type="subcellular location">
    <subcellularLocation>
        <location evidence="2 7">Secreted</location>
        <location evidence="2 7">Cell wall</location>
    </subcellularLocation>
</comment>
<dbReference type="SUPFAM" id="SSF55895">
    <property type="entry name" value="Ribonuclease Rh-like"/>
    <property type="match status" value="1"/>
</dbReference>
<accession>A0AAP0LFL4</accession>
<evidence type="ECO:0000256" key="6">
    <source>
        <dbReference type="RuleBase" id="RU004328"/>
    </source>
</evidence>
<organism evidence="8 9">
    <name type="scientific">Stephania yunnanensis</name>
    <dbReference type="NCBI Taxonomy" id="152371"/>
    <lineage>
        <taxon>Eukaryota</taxon>
        <taxon>Viridiplantae</taxon>
        <taxon>Streptophyta</taxon>
        <taxon>Embryophyta</taxon>
        <taxon>Tracheophyta</taxon>
        <taxon>Spermatophyta</taxon>
        <taxon>Magnoliopsida</taxon>
        <taxon>Ranunculales</taxon>
        <taxon>Menispermaceae</taxon>
        <taxon>Menispermoideae</taxon>
        <taxon>Cissampelideae</taxon>
        <taxon>Stephania</taxon>
    </lineage>
</organism>
<evidence type="ECO:0000256" key="1">
    <source>
        <dbReference type="ARBA" id="ARBA00003534"/>
    </source>
</evidence>
<evidence type="ECO:0000256" key="2">
    <source>
        <dbReference type="ARBA" id="ARBA00004191"/>
    </source>
</evidence>
<dbReference type="AlphaFoldDB" id="A0AAP0LFL4"/>
<dbReference type="InterPro" id="IPR036430">
    <property type="entry name" value="RNase_T2-like_sf"/>
</dbReference>
<dbReference type="Gene3D" id="3.90.730.10">
    <property type="entry name" value="Ribonuclease T2-like"/>
    <property type="match status" value="1"/>
</dbReference>
<keyword evidence="5 7" id="KW-0134">Cell wall</keyword>
<dbReference type="EC" id="3.1.1.-" evidence="7"/>
<evidence type="ECO:0000313" key="9">
    <source>
        <dbReference type="Proteomes" id="UP001420932"/>
    </source>
</evidence>
<dbReference type="GO" id="GO:0009505">
    <property type="term" value="C:plant-type cell wall"/>
    <property type="evidence" value="ECO:0007669"/>
    <property type="project" value="TreeGrafter"/>
</dbReference>
<reference evidence="8 9" key="1">
    <citation type="submission" date="2024-01" db="EMBL/GenBank/DDBJ databases">
        <title>Genome assemblies of Stephania.</title>
        <authorList>
            <person name="Yang L."/>
        </authorList>
    </citation>
    <scope>NUCLEOTIDE SEQUENCE [LARGE SCALE GENOMIC DNA]</scope>
    <source>
        <strain evidence="8">YNDBR</strain>
        <tissue evidence="8">Leaf</tissue>
    </source>
</reference>
<proteinExistence type="inferred from homology"/>
<comment type="similarity">
    <text evidence="3 7">Belongs to the pectinacetylesterase family.</text>
</comment>
<sequence length="174" mass="19501">MADGLWTNYNDGTWPSCCREPRFDMKEIAPLLEALQKYWPSLSCSGSSTCHGGKGPFWAHEVCHDDLKVIIHVLYLYNLPTEADRGFTICSNEAGFRNQMLDAIKGVSKSNKNVLFINSCFAHCQSESQDMWFADDSPMIEDKSVALSVGDWFFDRVGVSAIDCLYPCDIPAII</sequence>
<dbReference type="Pfam" id="PF00445">
    <property type="entry name" value="Ribonuclease_T2"/>
    <property type="match status" value="1"/>
</dbReference>
<dbReference type="InterPro" id="IPR001568">
    <property type="entry name" value="RNase_T2-like"/>
</dbReference>
<keyword evidence="7" id="KW-0964">Secreted</keyword>
<keyword evidence="9" id="KW-1185">Reference proteome</keyword>
<dbReference type="InterPro" id="IPR004963">
    <property type="entry name" value="PAE/NOTUM"/>
</dbReference>
<evidence type="ECO:0000256" key="3">
    <source>
        <dbReference type="ARBA" id="ARBA00005784"/>
    </source>
</evidence>
<dbReference type="Pfam" id="PF03283">
    <property type="entry name" value="PAE"/>
    <property type="match status" value="1"/>
</dbReference>
<evidence type="ECO:0000256" key="4">
    <source>
        <dbReference type="ARBA" id="ARBA00007469"/>
    </source>
</evidence>
<dbReference type="GO" id="GO:0033897">
    <property type="term" value="F:ribonuclease T2 activity"/>
    <property type="evidence" value="ECO:0007669"/>
    <property type="project" value="InterPro"/>
</dbReference>
<comment type="similarity">
    <text evidence="4 6">Belongs to the RNase T2 family.</text>
</comment>
<evidence type="ECO:0000256" key="7">
    <source>
        <dbReference type="RuleBase" id="RU363114"/>
    </source>
</evidence>
<keyword evidence="7" id="KW-0378">Hydrolase</keyword>
<gene>
    <name evidence="8" type="ORF">Syun_001417</name>
</gene>